<gene>
    <name evidence="6" type="ORF">ACFPFU_14035</name>
</gene>
<evidence type="ECO:0000256" key="1">
    <source>
        <dbReference type="ARBA" id="ARBA00004141"/>
    </source>
</evidence>
<evidence type="ECO:0000256" key="2">
    <source>
        <dbReference type="ARBA" id="ARBA00022692"/>
    </source>
</evidence>
<comment type="caution">
    <text evidence="6">The sequence shown here is derived from an EMBL/GenBank/DDBJ whole genome shotgun (WGS) entry which is preliminary data.</text>
</comment>
<keyword evidence="7" id="KW-1185">Reference proteome</keyword>
<keyword evidence="2 5" id="KW-0812">Transmembrane</keyword>
<feature type="transmembrane region" description="Helical" evidence="5">
    <location>
        <begin position="242"/>
        <end position="267"/>
    </location>
</feature>
<feature type="transmembrane region" description="Helical" evidence="5">
    <location>
        <begin position="211"/>
        <end position="230"/>
    </location>
</feature>
<accession>A0ABV9T2T2</accession>
<dbReference type="InterPro" id="IPR002781">
    <property type="entry name" value="TM_pro_TauE-like"/>
</dbReference>
<organism evidence="6 7">
    <name type="scientific">Negadavirga shengliensis</name>
    <dbReference type="NCBI Taxonomy" id="1389218"/>
    <lineage>
        <taxon>Bacteria</taxon>
        <taxon>Pseudomonadati</taxon>
        <taxon>Bacteroidota</taxon>
        <taxon>Cytophagia</taxon>
        <taxon>Cytophagales</taxon>
        <taxon>Cyclobacteriaceae</taxon>
        <taxon>Negadavirga</taxon>
    </lineage>
</organism>
<proteinExistence type="inferred from homology"/>
<dbReference type="InterPro" id="IPR051598">
    <property type="entry name" value="TSUP/Inactive_protease-like"/>
</dbReference>
<protein>
    <recommendedName>
        <fullName evidence="5">Probable membrane transporter protein</fullName>
    </recommendedName>
</protein>
<evidence type="ECO:0000256" key="4">
    <source>
        <dbReference type="ARBA" id="ARBA00023136"/>
    </source>
</evidence>
<dbReference type="PANTHER" id="PTHR43701:SF2">
    <property type="entry name" value="MEMBRANE TRANSPORTER PROTEIN YJNA-RELATED"/>
    <property type="match status" value="1"/>
</dbReference>
<sequence>METAGYIALFFVGLLLGTLGGGGSILSVPILVYLFSLDIVTATAYSLFIVGTASLVGSVLKYGTRMIHIRTGMVFGIPSLATIFVTRNRIIPSIPEVVLRTDNFSCTKRTVILIMFAVLMILVSMAMIAPHTQMMRKKNQTSTLYMVVAGIVTGFLTGLVGAGGGFIIIPVLLYLTGLPFKTVVGTTLLIISVNSFAGFTGDVFNRSIDWPFLLVITGLAVSGIFIAGYFTQKLANDQLRTAFGWLVLATGLMVLLREVSFGFGLVFV</sequence>
<comment type="similarity">
    <text evidence="5">Belongs to the 4-toluene sulfonate uptake permease (TSUP) (TC 2.A.102) family.</text>
</comment>
<dbReference type="Pfam" id="PF01925">
    <property type="entry name" value="TauE"/>
    <property type="match status" value="1"/>
</dbReference>
<evidence type="ECO:0000313" key="7">
    <source>
        <dbReference type="Proteomes" id="UP001595818"/>
    </source>
</evidence>
<keyword evidence="4 5" id="KW-0472">Membrane</keyword>
<dbReference type="PANTHER" id="PTHR43701">
    <property type="entry name" value="MEMBRANE TRANSPORTER PROTEIN MJ0441-RELATED"/>
    <property type="match status" value="1"/>
</dbReference>
<feature type="transmembrane region" description="Helical" evidence="5">
    <location>
        <begin position="7"/>
        <end position="33"/>
    </location>
</feature>
<name>A0ABV9T2T2_9BACT</name>
<feature type="transmembrane region" description="Helical" evidence="5">
    <location>
        <begin position="144"/>
        <end position="172"/>
    </location>
</feature>
<feature type="transmembrane region" description="Helical" evidence="5">
    <location>
        <begin position="111"/>
        <end position="132"/>
    </location>
</feature>
<evidence type="ECO:0000256" key="3">
    <source>
        <dbReference type="ARBA" id="ARBA00022989"/>
    </source>
</evidence>
<evidence type="ECO:0000313" key="6">
    <source>
        <dbReference type="EMBL" id="MFC4872811.1"/>
    </source>
</evidence>
<keyword evidence="3 5" id="KW-1133">Transmembrane helix</keyword>
<feature type="transmembrane region" description="Helical" evidence="5">
    <location>
        <begin position="39"/>
        <end position="60"/>
    </location>
</feature>
<keyword evidence="5" id="KW-1003">Cell membrane</keyword>
<reference evidence="7" key="1">
    <citation type="journal article" date="2019" name="Int. J. Syst. Evol. Microbiol.">
        <title>The Global Catalogue of Microorganisms (GCM) 10K type strain sequencing project: providing services to taxonomists for standard genome sequencing and annotation.</title>
        <authorList>
            <consortium name="The Broad Institute Genomics Platform"/>
            <consortium name="The Broad Institute Genome Sequencing Center for Infectious Disease"/>
            <person name="Wu L."/>
            <person name="Ma J."/>
        </authorList>
    </citation>
    <scope>NUCLEOTIDE SEQUENCE [LARGE SCALE GENOMIC DNA]</scope>
    <source>
        <strain evidence="7">CGMCC 4.7466</strain>
    </source>
</reference>
<evidence type="ECO:0000256" key="5">
    <source>
        <dbReference type="RuleBase" id="RU363041"/>
    </source>
</evidence>
<dbReference type="Proteomes" id="UP001595818">
    <property type="component" value="Unassembled WGS sequence"/>
</dbReference>
<comment type="subcellular location">
    <subcellularLocation>
        <location evidence="5">Cell membrane</location>
        <topology evidence="5">Multi-pass membrane protein</topology>
    </subcellularLocation>
    <subcellularLocation>
        <location evidence="1">Membrane</location>
        <topology evidence="1">Multi-pass membrane protein</topology>
    </subcellularLocation>
</comment>
<dbReference type="RefSeq" id="WP_377065391.1">
    <property type="nucleotide sequence ID" value="NZ_JBHSJJ010000007.1"/>
</dbReference>
<dbReference type="EMBL" id="JBHSJJ010000007">
    <property type="protein sequence ID" value="MFC4872811.1"/>
    <property type="molecule type" value="Genomic_DNA"/>
</dbReference>
<feature type="transmembrane region" description="Helical" evidence="5">
    <location>
        <begin position="178"/>
        <end position="199"/>
    </location>
</feature>